<comment type="caution">
    <text evidence="1">The sequence shown here is derived from an EMBL/GenBank/DDBJ whole genome shotgun (WGS) entry which is preliminary data.</text>
</comment>
<dbReference type="EMBL" id="CAJVQB010006466">
    <property type="protein sequence ID" value="CAG8684614.1"/>
    <property type="molecule type" value="Genomic_DNA"/>
</dbReference>
<gene>
    <name evidence="1" type="ORF">GMARGA_LOCUS11178</name>
</gene>
<evidence type="ECO:0000313" key="1">
    <source>
        <dbReference type="EMBL" id="CAG8684614.1"/>
    </source>
</evidence>
<organism evidence="1 2">
    <name type="scientific">Gigaspora margarita</name>
    <dbReference type="NCBI Taxonomy" id="4874"/>
    <lineage>
        <taxon>Eukaryota</taxon>
        <taxon>Fungi</taxon>
        <taxon>Fungi incertae sedis</taxon>
        <taxon>Mucoromycota</taxon>
        <taxon>Glomeromycotina</taxon>
        <taxon>Glomeromycetes</taxon>
        <taxon>Diversisporales</taxon>
        <taxon>Gigasporaceae</taxon>
        <taxon>Gigaspora</taxon>
    </lineage>
</organism>
<keyword evidence="2" id="KW-1185">Reference proteome</keyword>
<evidence type="ECO:0000313" key="2">
    <source>
        <dbReference type="Proteomes" id="UP000789901"/>
    </source>
</evidence>
<proteinExistence type="predicted"/>
<reference evidence="1 2" key="1">
    <citation type="submission" date="2021-06" db="EMBL/GenBank/DDBJ databases">
        <authorList>
            <person name="Kallberg Y."/>
            <person name="Tangrot J."/>
            <person name="Rosling A."/>
        </authorList>
    </citation>
    <scope>NUCLEOTIDE SEQUENCE [LARGE SCALE GENOMIC DNA]</scope>
    <source>
        <strain evidence="1 2">120-4 pot B 10/14</strain>
    </source>
</reference>
<dbReference type="Proteomes" id="UP000789901">
    <property type="component" value="Unassembled WGS sequence"/>
</dbReference>
<accession>A0ABN7UW56</accession>
<name>A0ABN7UW56_GIGMA</name>
<sequence length="86" mass="9695">MGKNNNNVDEIKGLKVKEYNKIDEMDTWENIVLFMIMLGIMMGPNVDSYAGLDRGQELGDVDFEDEVHGGLAHVTVNTNTLYNLFV</sequence>
<protein>
    <submittedName>
        <fullName evidence="1">38774_t:CDS:1</fullName>
    </submittedName>
</protein>